<organism evidence="2 3">
    <name type="scientific">Channa striata</name>
    <name type="common">Snakehead murrel</name>
    <name type="synonym">Ophicephalus striatus</name>
    <dbReference type="NCBI Taxonomy" id="64152"/>
    <lineage>
        <taxon>Eukaryota</taxon>
        <taxon>Metazoa</taxon>
        <taxon>Chordata</taxon>
        <taxon>Craniata</taxon>
        <taxon>Vertebrata</taxon>
        <taxon>Euteleostomi</taxon>
        <taxon>Actinopterygii</taxon>
        <taxon>Neopterygii</taxon>
        <taxon>Teleostei</taxon>
        <taxon>Neoteleostei</taxon>
        <taxon>Acanthomorphata</taxon>
        <taxon>Anabantaria</taxon>
        <taxon>Anabantiformes</taxon>
        <taxon>Channoidei</taxon>
        <taxon>Channidae</taxon>
        <taxon>Channa</taxon>
    </lineage>
</organism>
<proteinExistence type="predicted"/>
<accession>A0AA88ITM3</accession>
<name>A0AA88ITM3_CHASR</name>
<comment type="caution">
    <text evidence="2">The sequence shown here is derived from an EMBL/GenBank/DDBJ whole genome shotgun (WGS) entry which is preliminary data.</text>
</comment>
<keyword evidence="3" id="KW-1185">Reference proteome</keyword>
<dbReference type="AlphaFoldDB" id="A0AA88ITM3"/>
<dbReference type="EMBL" id="JAUPFM010000019">
    <property type="protein sequence ID" value="KAK2820781.1"/>
    <property type="molecule type" value="Genomic_DNA"/>
</dbReference>
<protein>
    <submittedName>
        <fullName evidence="2">Uncharacterized protein</fullName>
    </submittedName>
</protein>
<dbReference type="Proteomes" id="UP001187415">
    <property type="component" value="Unassembled WGS sequence"/>
</dbReference>
<evidence type="ECO:0000313" key="3">
    <source>
        <dbReference type="Proteomes" id="UP001187415"/>
    </source>
</evidence>
<evidence type="ECO:0000256" key="1">
    <source>
        <dbReference type="SAM" id="MobiDB-lite"/>
    </source>
</evidence>
<reference evidence="2" key="1">
    <citation type="submission" date="2023-07" db="EMBL/GenBank/DDBJ databases">
        <title>Chromosome-level Genome Assembly of Striped Snakehead (Channa striata).</title>
        <authorList>
            <person name="Liu H."/>
        </authorList>
    </citation>
    <scope>NUCLEOTIDE SEQUENCE</scope>
    <source>
        <strain evidence="2">Gz</strain>
        <tissue evidence="2">Muscle</tissue>
    </source>
</reference>
<gene>
    <name evidence="2" type="ORF">Q5P01_023740</name>
</gene>
<feature type="compositionally biased region" description="Basic and acidic residues" evidence="1">
    <location>
        <begin position="21"/>
        <end position="30"/>
    </location>
</feature>
<sequence>MTSDFAAVCQEATRASVKVGGDLRGEKERCGGPVDHQASPQDRGDFADDDVSRTALCAEVVERERHVTGRWGSQRTAGI</sequence>
<evidence type="ECO:0000313" key="2">
    <source>
        <dbReference type="EMBL" id="KAK2820781.1"/>
    </source>
</evidence>
<feature type="region of interest" description="Disordered" evidence="1">
    <location>
        <begin position="20"/>
        <end position="49"/>
    </location>
</feature>